<dbReference type="AlphaFoldDB" id="A0A2P2KNL2"/>
<organism evidence="1">
    <name type="scientific">Rhizophora mucronata</name>
    <name type="common">Asiatic mangrove</name>
    <dbReference type="NCBI Taxonomy" id="61149"/>
    <lineage>
        <taxon>Eukaryota</taxon>
        <taxon>Viridiplantae</taxon>
        <taxon>Streptophyta</taxon>
        <taxon>Embryophyta</taxon>
        <taxon>Tracheophyta</taxon>
        <taxon>Spermatophyta</taxon>
        <taxon>Magnoliopsida</taxon>
        <taxon>eudicotyledons</taxon>
        <taxon>Gunneridae</taxon>
        <taxon>Pentapetalae</taxon>
        <taxon>rosids</taxon>
        <taxon>fabids</taxon>
        <taxon>Malpighiales</taxon>
        <taxon>Rhizophoraceae</taxon>
        <taxon>Rhizophora</taxon>
    </lineage>
</organism>
<name>A0A2P2KNL2_RHIMU</name>
<protein>
    <submittedName>
        <fullName evidence="1">Putative prefoldin subunit 3</fullName>
    </submittedName>
</protein>
<reference evidence="1" key="1">
    <citation type="submission" date="2018-02" db="EMBL/GenBank/DDBJ databases">
        <title>Rhizophora mucronata_Transcriptome.</title>
        <authorList>
            <person name="Meera S.P."/>
            <person name="Sreeshan A."/>
            <person name="Augustine A."/>
        </authorList>
    </citation>
    <scope>NUCLEOTIDE SEQUENCE</scope>
    <source>
        <tissue evidence="1">Leaf</tissue>
    </source>
</reference>
<evidence type="ECO:0000313" key="1">
    <source>
        <dbReference type="EMBL" id="MBX07314.1"/>
    </source>
</evidence>
<proteinExistence type="predicted"/>
<sequence>MFTSAGSNRLLLPRKTHETNFQFRTNSEDEIYAISLRLWPIPSFLNLGMPMHFWCKKRKALQFLVHYSTDIAVESVMGQFWYASPLRCNIL</sequence>
<dbReference type="EMBL" id="GGEC01026830">
    <property type="protein sequence ID" value="MBX07314.1"/>
    <property type="molecule type" value="Transcribed_RNA"/>
</dbReference>
<accession>A0A2P2KNL2</accession>